<evidence type="ECO:0000256" key="2">
    <source>
        <dbReference type="ARBA" id="ARBA00022722"/>
    </source>
</evidence>
<dbReference type="PANTHER" id="PTHR30636">
    <property type="entry name" value="UPF0701 PROTEIN YICC"/>
    <property type="match status" value="1"/>
</dbReference>
<dbReference type="NCBIfam" id="TIGR00255">
    <property type="entry name" value="YicC/YloC family endoribonuclease"/>
    <property type="match status" value="1"/>
</dbReference>
<dbReference type="Proteomes" id="UP000193978">
    <property type="component" value="Chromosome"/>
</dbReference>
<evidence type="ECO:0000256" key="5">
    <source>
        <dbReference type="ARBA" id="ARBA00035648"/>
    </source>
</evidence>
<comment type="cofactor">
    <cofactor evidence="1">
        <name>a divalent metal cation</name>
        <dbReference type="ChEBI" id="CHEBI:60240"/>
    </cofactor>
</comment>
<dbReference type="Pfam" id="PF03755">
    <property type="entry name" value="YicC-like_N"/>
    <property type="match status" value="1"/>
</dbReference>
<name>A0A1W6MX27_9HYPH</name>
<organism evidence="8 9">
    <name type="scientific">Methylocystis bryophila</name>
    <dbReference type="NCBI Taxonomy" id="655015"/>
    <lineage>
        <taxon>Bacteria</taxon>
        <taxon>Pseudomonadati</taxon>
        <taxon>Pseudomonadota</taxon>
        <taxon>Alphaproteobacteria</taxon>
        <taxon>Hyphomicrobiales</taxon>
        <taxon>Methylocystaceae</taxon>
        <taxon>Methylocystis</taxon>
    </lineage>
</organism>
<dbReference type="AlphaFoldDB" id="A0A1W6MX27"/>
<gene>
    <name evidence="8" type="ORF">B1812_14800</name>
</gene>
<dbReference type="GO" id="GO:0004521">
    <property type="term" value="F:RNA endonuclease activity"/>
    <property type="evidence" value="ECO:0007669"/>
    <property type="project" value="InterPro"/>
</dbReference>
<keyword evidence="2" id="KW-0540">Nuclease</keyword>
<dbReference type="PANTHER" id="PTHR30636:SF3">
    <property type="entry name" value="UPF0701 PROTEIN YICC"/>
    <property type="match status" value="1"/>
</dbReference>
<dbReference type="GO" id="GO:0016787">
    <property type="term" value="F:hydrolase activity"/>
    <property type="evidence" value="ECO:0007669"/>
    <property type="project" value="UniProtKB-KW"/>
</dbReference>
<proteinExistence type="inferred from homology"/>
<dbReference type="InterPro" id="IPR013527">
    <property type="entry name" value="YicC-like_N"/>
</dbReference>
<evidence type="ECO:0000259" key="7">
    <source>
        <dbReference type="Pfam" id="PF08340"/>
    </source>
</evidence>
<dbReference type="InterPro" id="IPR005229">
    <property type="entry name" value="YicC/YloC-like"/>
</dbReference>
<evidence type="ECO:0000256" key="3">
    <source>
        <dbReference type="ARBA" id="ARBA00022759"/>
    </source>
</evidence>
<reference evidence="8 9" key="1">
    <citation type="submission" date="2017-02" db="EMBL/GenBank/DDBJ databases">
        <authorList>
            <person name="Peterson S.W."/>
        </authorList>
    </citation>
    <scope>NUCLEOTIDE SEQUENCE [LARGE SCALE GENOMIC DNA]</scope>
    <source>
        <strain evidence="8 9">S285</strain>
    </source>
</reference>
<evidence type="ECO:0000256" key="1">
    <source>
        <dbReference type="ARBA" id="ARBA00001968"/>
    </source>
</evidence>
<accession>A0A1W6MX27</accession>
<protein>
    <submittedName>
        <fullName evidence="8">YicC family protein</fullName>
    </submittedName>
</protein>
<feature type="domain" description="Endoribonuclease YicC-like N-terminal" evidence="6">
    <location>
        <begin position="3"/>
        <end position="158"/>
    </location>
</feature>
<keyword evidence="4" id="KW-0378">Hydrolase</keyword>
<dbReference type="InterPro" id="IPR013551">
    <property type="entry name" value="YicC-like_C"/>
</dbReference>
<keyword evidence="3" id="KW-0255">Endonuclease</keyword>
<evidence type="ECO:0000313" key="8">
    <source>
        <dbReference type="EMBL" id="ARN82137.1"/>
    </source>
</evidence>
<sequence length="295" mass="32381">MSIASMTGFSRAHGAHGVWSYAWEVKSVNAKGLDLRLRLPPGFDAVEVKARRAISERLARGACSAALSASRTTSAGALRVNRKALETLLRALESFPLNANLRPASLDGLLALRGVVEFVEPEEEEAERAELETQIMHCLEAALGALVAARRSEGMALSMVLAKRLDRLEELTREADASPARQPEAVRARLAQQLSIILEASSGLDPQWLHREAALLVVKSDIREEIDRLRAHVESARALLAAGGPMGRRLDFLAQEFSREANTLCAKVNDASLTTIGLEMKFEIEQWREQVQNIE</sequence>
<dbReference type="EMBL" id="CP019948">
    <property type="protein sequence ID" value="ARN82137.1"/>
    <property type="molecule type" value="Genomic_DNA"/>
</dbReference>
<feature type="domain" description="Endoribonuclease YicC-like C-terminal" evidence="7">
    <location>
        <begin position="181"/>
        <end position="295"/>
    </location>
</feature>
<dbReference type="RefSeq" id="WP_085772260.1">
    <property type="nucleotide sequence ID" value="NZ_AP027149.1"/>
</dbReference>
<evidence type="ECO:0000256" key="4">
    <source>
        <dbReference type="ARBA" id="ARBA00022801"/>
    </source>
</evidence>
<dbReference type="Pfam" id="PF08340">
    <property type="entry name" value="YicC-like_C"/>
    <property type="match status" value="1"/>
</dbReference>
<dbReference type="OrthoDB" id="9771229at2"/>
<dbReference type="STRING" id="655015.B1812_14800"/>
<evidence type="ECO:0000313" key="9">
    <source>
        <dbReference type="Proteomes" id="UP000193978"/>
    </source>
</evidence>
<keyword evidence="9" id="KW-1185">Reference proteome</keyword>
<evidence type="ECO:0000259" key="6">
    <source>
        <dbReference type="Pfam" id="PF03755"/>
    </source>
</evidence>
<dbReference type="KEGG" id="mbry:B1812_14800"/>
<comment type="similarity">
    <text evidence="5">Belongs to the YicC/YloC family.</text>
</comment>